<dbReference type="Pfam" id="PF06568">
    <property type="entry name" value="YjiS-like"/>
    <property type="match status" value="1"/>
</dbReference>
<dbReference type="OrthoDB" id="8096613at2"/>
<feature type="domain" description="YjiS-like" evidence="1">
    <location>
        <begin position="19"/>
        <end position="53"/>
    </location>
</feature>
<dbReference type="InterPro" id="IPR009506">
    <property type="entry name" value="YjiS-like"/>
</dbReference>
<organism evidence="2 3">
    <name type="scientific">Allosediminivita pacifica</name>
    <dbReference type="NCBI Taxonomy" id="1267769"/>
    <lineage>
        <taxon>Bacteria</taxon>
        <taxon>Pseudomonadati</taxon>
        <taxon>Pseudomonadota</taxon>
        <taxon>Alphaproteobacteria</taxon>
        <taxon>Rhodobacterales</taxon>
        <taxon>Paracoccaceae</taxon>
        <taxon>Allosediminivita</taxon>
    </lineage>
</organism>
<evidence type="ECO:0000259" key="1">
    <source>
        <dbReference type="Pfam" id="PF06568"/>
    </source>
</evidence>
<dbReference type="RefSeq" id="WP_107975284.1">
    <property type="nucleotide sequence ID" value="NZ_BMEZ01000006.1"/>
</dbReference>
<protein>
    <submittedName>
        <fullName evidence="2">Uncharacterized protein YjiS (DUF1127 family)</fullName>
    </submittedName>
</protein>
<gene>
    <name evidence="2" type="ORF">C8N44_10640</name>
</gene>
<evidence type="ECO:0000313" key="3">
    <source>
        <dbReference type="Proteomes" id="UP000244069"/>
    </source>
</evidence>
<reference evidence="2 3" key="1">
    <citation type="submission" date="2018-04" db="EMBL/GenBank/DDBJ databases">
        <title>Genomic Encyclopedia of Archaeal and Bacterial Type Strains, Phase II (KMG-II): from individual species to whole genera.</title>
        <authorList>
            <person name="Goeker M."/>
        </authorList>
    </citation>
    <scope>NUCLEOTIDE SEQUENCE [LARGE SCALE GENOMIC DNA]</scope>
    <source>
        <strain evidence="2 3">DSM 29329</strain>
    </source>
</reference>
<proteinExistence type="predicted"/>
<comment type="caution">
    <text evidence="2">The sequence shown here is derived from an EMBL/GenBank/DDBJ whole genome shotgun (WGS) entry which is preliminary data.</text>
</comment>
<sequence>MIRALFLPTLHRPRPGLSALLRRWHSLHRQRTALSQLDPHLLEDIGVTEAEARREAARAPWDAPDHWKL</sequence>
<name>A0A2T6B0Q4_9RHOB</name>
<evidence type="ECO:0000313" key="2">
    <source>
        <dbReference type="EMBL" id="PTX49664.1"/>
    </source>
</evidence>
<keyword evidence="3" id="KW-1185">Reference proteome</keyword>
<dbReference type="AlphaFoldDB" id="A0A2T6B0Q4"/>
<dbReference type="Proteomes" id="UP000244069">
    <property type="component" value="Unassembled WGS sequence"/>
</dbReference>
<dbReference type="EMBL" id="QBKN01000006">
    <property type="protein sequence ID" value="PTX49664.1"/>
    <property type="molecule type" value="Genomic_DNA"/>
</dbReference>
<accession>A0A2T6B0Q4</accession>